<reference evidence="4" key="1">
    <citation type="submission" date="2021-01" db="EMBL/GenBank/DDBJ databases">
        <title>Whole genome shotgun sequence of Planosporangium flavigriseum NBRC 105377.</title>
        <authorList>
            <person name="Komaki H."/>
            <person name="Tamura T."/>
        </authorList>
    </citation>
    <scope>NUCLEOTIDE SEQUENCE</scope>
    <source>
        <strain evidence="4">NBRC 105377</strain>
    </source>
</reference>
<name>A0A8J3LSX9_9ACTN</name>
<dbReference type="RefSeq" id="WP_168073928.1">
    <property type="nucleotide sequence ID" value="NZ_BAAAQJ010000016.1"/>
</dbReference>
<keyword evidence="5" id="KW-1185">Reference proteome</keyword>
<dbReference type="Proteomes" id="UP000653674">
    <property type="component" value="Unassembled WGS sequence"/>
</dbReference>
<accession>A0A8J3LSX9</accession>
<evidence type="ECO:0000313" key="5">
    <source>
        <dbReference type="Proteomes" id="UP000653674"/>
    </source>
</evidence>
<keyword evidence="2" id="KW-1133">Transmembrane helix</keyword>
<dbReference type="EMBL" id="BONU01000006">
    <property type="protein sequence ID" value="GIG73026.1"/>
    <property type="molecule type" value="Genomic_DNA"/>
</dbReference>
<feature type="region of interest" description="Disordered" evidence="1">
    <location>
        <begin position="1"/>
        <end position="73"/>
    </location>
</feature>
<feature type="domain" description="SCP" evidence="3">
    <location>
        <begin position="166"/>
        <end position="280"/>
    </location>
</feature>
<dbReference type="InterPro" id="IPR035940">
    <property type="entry name" value="CAP_sf"/>
</dbReference>
<feature type="transmembrane region" description="Helical" evidence="2">
    <location>
        <begin position="77"/>
        <end position="101"/>
    </location>
</feature>
<dbReference type="Gene3D" id="3.40.33.10">
    <property type="entry name" value="CAP"/>
    <property type="match status" value="1"/>
</dbReference>
<gene>
    <name evidence="4" type="ORF">Pfl04_14300</name>
</gene>
<proteinExistence type="predicted"/>
<organism evidence="4 5">
    <name type="scientific">Planosporangium flavigriseum</name>
    <dbReference type="NCBI Taxonomy" id="373681"/>
    <lineage>
        <taxon>Bacteria</taxon>
        <taxon>Bacillati</taxon>
        <taxon>Actinomycetota</taxon>
        <taxon>Actinomycetes</taxon>
        <taxon>Micromonosporales</taxon>
        <taxon>Micromonosporaceae</taxon>
        <taxon>Planosporangium</taxon>
    </lineage>
</organism>
<feature type="region of interest" description="Disordered" evidence="1">
    <location>
        <begin position="183"/>
        <end position="216"/>
    </location>
</feature>
<feature type="compositionally biased region" description="Basic and acidic residues" evidence="1">
    <location>
        <begin position="49"/>
        <end position="58"/>
    </location>
</feature>
<dbReference type="PANTHER" id="PTHR31157">
    <property type="entry name" value="SCP DOMAIN-CONTAINING PROTEIN"/>
    <property type="match status" value="1"/>
</dbReference>
<evidence type="ECO:0000259" key="3">
    <source>
        <dbReference type="Pfam" id="PF00188"/>
    </source>
</evidence>
<sequence length="282" mass="30267">MFGQRGRTPDDTAPIRPTDPWAHTAPLDPDPDLNHPAPYLNRPYQNDTYPHRPSRDAETYDEDLDDGPPPARRRHPLALAGTFCAIVISLGLVVVLLSPVFSDKPAPSTAPNLPGLLEQPPAATLAPQPAPEVPVPTDSPEPTASPQPVPSEAATGNAAVEDAVVAFVNAVRRQVRCDPVQHDSRLRQAARRHSTDMAAGSFLSHTGSDGSSAEDRMTAAGYDTPLSENLARGFRSAREVVQGWLGSREQRQNILDCDARAIGVGVAVGADGRPYWTQDFGR</sequence>
<dbReference type="InterPro" id="IPR014044">
    <property type="entry name" value="CAP_dom"/>
</dbReference>
<dbReference type="SUPFAM" id="SSF55797">
    <property type="entry name" value="PR-1-like"/>
    <property type="match status" value="1"/>
</dbReference>
<keyword evidence="2" id="KW-0812">Transmembrane</keyword>
<protein>
    <recommendedName>
        <fullName evidence="3">SCP domain-containing protein</fullName>
    </recommendedName>
</protein>
<evidence type="ECO:0000256" key="1">
    <source>
        <dbReference type="SAM" id="MobiDB-lite"/>
    </source>
</evidence>
<feature type="region of interest" description="Disordered" evidence="1">
    <location>
        <begin position="105"/>
        <end position="155"/>
    </location>
</feature>
<dbReference type="PANTHER" id="PTHR31157:SF1">
    <property type="entry name" value="SCP DOMAIN-CONTAINING PROTEIN"/>
    <property type="match status" value="1"/>
</dbReference>
<evidence type="ECO:0000256" key="2">
    <source>
        <dbReference type="SAM" id="Phobius"/>
    </source>
</evidence>
<keyword evidence="2" id="KW-0472">Membrane</keyword>
<feature type="compositionally biased region" description="Pro residues" evidence="1">
    <location>
        <begin position="128"/>
        <end position="149"/>
    </location>
</feature>
<feature type="compositionally biased region" description="Low complexity" evidence="1">
    <location>
        <begin position="116"/>
        <end position="127"/>
    </location>
</feature>
<dbReference type="Pfam" id="PF00188">
    <property type="entry name" value="CAP"/>
    <property type="match status" value="1"/>
</dbReference>
<comment type="caution">
    <text evidence="4">The sequence shown here is derived from an EMBL/GenBank/DDBJ whole genome shotgun (WGS) entry which is preliminary data.</text>
</comment>
<evidence type="ECO:0000313" key="4">
    <source>
        <dbReference type="EMBL" id="GIG73026.1"/>
    </source>
</evidence>
<dbReference type="AlphaFoldDB" id="A0A8J3LSX9"/>
<dbReference type="CDD" id="cd05379">
    <property type="entry name" value="CAP_bacterial"/>
    <property type="match status" value="1"/>
</dbReference>